<keyword evidence="3" id="KW-1185">Reference proteome</keyword>
<accession>Q2W631</accession>
<dbReference type="HOGENOM" id="CLU_075813_1_1_5"/>
<organism evidence="2 3">
    <name type="scientific">Paramagnetospirillum magneticum (strain ATCC 700264 / AMB-1)</name>
    <name type="common">Magnetospirillum magneticum</name>
    <dbReference type="NCBI Taxonomy" id="342108"/>
    <lineage>
        <taxon>Bacteria</taxon>
        <taxon>Pseudomonadati</taxon>
        <taxon>Pseudomonadota</taxon>
        <taxon>Alphaproteobacteria</taxon>
        <taxon>Rhodospirillales</taxon>
        <taxon>Magnetospirillaceae</taxon>
        <taxon>Paramagnetospirillum</taxon>
    </lineage>
</organism>
<dbReference type="InterPro" id="IPR045361">
    <property type="entry name" value="CIS_tube_prot_N"/>
</dbReference>
<dbReference type="OrthoDB" id="9815939at2"/>
<evidence type="ECO:0000313" key="2">
    <source>
        <dbReference type="EMBL" id="BAE50694.1"/>
    </source>
</evidence>
<evidence type="ECO:0000259" key="1">
    <source>
        <dbReference type="Pfam" id="PF19266"/>
    </source>
</evidence>
<dbReference type="AlphaFoldDB" id="Q2W631"/>
<dbReference type="Proteomes" id="UP000007058">
    <property type="component" value="Chromosome"/>
</dbReference>
<proteinExistence type="predicted"/>
<feature type="domain" description="Contractile injection system tube protein N-terminal" evidence="1">
    <location>
        <begin position="10"/>
        <end position="137"/>
    </location>
</feature>
<dbReference type="STRING" id="342108.amb1890"/>
<sequence>MLEKAKIVVESSREEIPVMYNPTELSLNRTVVVQGEGSNIQFQRSNADDLVVTLFFDSFDQATDVRKSTDRIAALTLPTYGTGVRKEPPVVIFTWAGPLFTGIITRLEQKFTMFLPSGIPVRAELTVTFKNVLTEQQDLEARGYFNCRQLWTVAENDRLYLIAQTTLGDSSLWRLIAAENDIYDPLNFPRRTDIGRTLVIVDTHADDFDPAGPVYRQAKRFGAEGGGNA</sequence>
<protein>
    <submittedName>
        <fullName evidence="2">Uncharacterized protein containing LysM domain</fullName>
    </submittedName>
</protein>
<reference evidence="2 3" key="1">
    <citation type="journal article" date="2005" name="DNA Res.">
        <title>Complete genome sequence of the facultative anaerobic magnetotactic bacterium Magnetospirillum sp. strain AMB-1.</title>
        <authorList>
            <person name="Matsunaga T."/>
            <person name="Okamura Y."/>
            <person name="Fukuda Y."/>
            <person name="Wahyudi A.T."/>
            <person name="Murase Y."/>
            <person name="Takeyama H."/>
        </authorList>
    </citation>
    <scope>NUCLEOTIDE SEQUENCE [LARGE SCALE GENOMIC DNA]</scope>
    <source>
        <strain evidence="3">ATCC 700264 / AMB-1</strain>
    </source>
</reference>
<dbReference type="EMBL" id="AP007255">
    <property type="protein sequence ID" value="BAE50694.1"/>
    <property type="molecule type" value="Genomic_DNA"/>
</dbReference>
<name>Q2W631_PARM1</name>
<dbReference type="KEGG" id="mag:amb1890"/>
<gene>
    <name evidence="2" type="ordered locus">amb1890</name>
</gene>
<evidence type="ECO:0000313" key="3">
    <source>
        <dbReference type="Proteomes" id="UP000007058"/>
    </source>
</evidence>
<dbReference type="Pfam" id="PF19266">
    <property type="entry name" value="CIS_tube"/>
    <property type="match status" value="1"/>
</dbReference>
<dbReference type="RefSeq" id="WP_011384295.1">
    <property type="nucleotide sequence ID" value="NC_007626.1"/>
</dbReference>